<gene>
    <name evidence="2" type="ORF">LEA_08942</name>
</gene>
<dbReference type="AlphaFoldDB" id="K1T556"/>
<comment type="caution">
    <text evidence="2">The sequence shown here is derived from an EMBL/GenBank/DDBJ whole genome shotgun (WGS) entry which is preliminary data.</text>
</comment>
<proteinExistence type="predicted"/>
<protein>
    <submittedName>
        <fullName evidence="2">Uncharacterized protein</fullName>
    </submittedName>
</protein>
<organism evidence="2">
    <name type="scientific">human gut metagenome</name>
    <dbReference type="NCBI Taxonomy" id="408170"/>
    <lineage>
        <taxon>unclassified sequences</taxon>
        <taxon>metagenomes</taxon>
        <taxon>organismal metagenomes</taxon>
    </lineage>
</organism>
<sequence>WPLVRLGRQPGGPSSSRSACKTTAQAIAVASSPLVFNNGEMAIPAIVYALVMNVVLLAYLKMLR</sequence>
<reference evidence="2" key="1">
    <citation type="journal article" date="2013" name="Environ. Microbiol.">
        <title>Microbiota from the distal guts of lean and obese adolescents exhibit partial functional redundancy besides clear differences in community structure.</title>
        <authorList>
            <person name="Ferrer M."/>
            <person name="Ruiz A."/>
            <person name="Lanza F."/>
            <person name="Haange S.B."/>
            <person name="Oberbach A."/>
            <person name="Till H."/>
            <person name="Bargiela R."/>
            <person name="Campoy C."/>
            <person name="Segura M.T."/>
            <person name="Richter M."/>
            <person name="von Bergen M."/>
            <person name="Seifert J."/>
            <person name="Suarez A."/>
        </authorList>
    </citation>
    <scope>NUCLEOTIDE SEQUENCE</scope>
</reference>
<dbReference type="EMBL" id="AJWY01005977">
    <property type="protein sequence ID" value="EKC68147.1"/>
    <property type="molecule type" value="Genomic_DNA"/>
</dbReference>
<keyword evidence="1" id="KW-1133">Transmembrane helix</keyword>
<evidence type="ECO:0000313" key="2">
    <source>
        <dbReference type="EMBL" id="EKC68147.1"/>
    </source>
</evidence>
<feature type="non-terminal residue" evidence="2">
    <location>
        <position position="1"/>
    </location>
</feature>
<keyword evidence="1" id="KW-0472">Membrane</keyword>
<accession>K1T556</accession>
<keyword evidence="1" id="KW-0812">Transmembrane</keyword>
<evidence type="ECO:0000256" key="1">
    <source>
        <dbReference type="SAM" id="Phobius"/>
    </source>
</evidence>
<feature type="transmembrane region" description="Helical" evidence="1">
    <location>
        <begin position="41"/>
        <end position="60"/>
    </location>
</feature>
<name>K1T556_9ZZZZ</name>